<name>A0ABW7HUA3_9ACTN</name>
<organism evidence="2 3">
    <name type="scientific">Streptomyces chitinivorans</name>
    <dbReference type="NCBI Taxonomy" id="1257027"/>
    <lineage>
        <taxon>Bacteria</taxon>
        <taxon>Bacillati</taxon>
        <taxon>Actinomycetota</taxon>
        <taxon>Actinomycetes</taxon>
        <taxon>Kitasatosporales</taxon>
        <taxon>Streptomycetaceae</taxon>
        <taxon>Streptomyces</taxon>
    </lineage>
</organism>
<evidence type="ECO:0000256" key="1">
    <source>
        <dbReference type="SAM" id="Phobius"/>
    </source>
</evidence>
<protein>
    <submittedName>
        <fullName evidence="2">Uncharacterized protein</fullName>
    </submittedName>
</protein>
<sequence length="127" mass="12883">MRKASTLVGALAALGALAVPWVHYGDIDFYAYSTPAALVCVCSAALLYACVFSGARAAQVIGIGAALTAIGFAAYFVLNHKNASAFFDGPAPAVAPRLGMGPFLAALSAASSLPALLHRDTEPATAR</sequence>
<gene>
    <name evidence="2" type="ORF">ACG5V6_13220</name>
</gene>
<evidence type="ECO:0000313" key="3">
    <source>
        <dbReference type="Proteomes" id="UP001607069"/>
    </source>
</evidence>
<evidence type="ECO:0000313" key="2">
    <source>
        <dbReference type="EMBL" id="MFH0249171.1"/>
    </source>
</evidence>
<keyword evidence="1" id="KW-0472">Membrane</keyword>
<feature type="transmembrane region" description="Helical" evidence="1">
    <location>
        <begin position="60"/>
        <end position="78"/>
    </location>
</feature>
<dbReference type="RefSeq" id="WP_279951866.1">
    <property type="nucleotide sequence ID" value="NZ_BAABEN010000030.1"/>
</dbReference>
<reference evidence="2 3" key="1">
    <citation type="submission" date="2024-10" db="EMBL/GenBank/DDBJ databases">
        <authorList>
            <person name="Cho J.-C."/>
        </authorList>
    </citation>
    <scope>NUCLEOTIDE SEQUENCE [LARGE SCALE GENOMIC DNA]</scope>
    <source>
        <strain evidence="2 3">KCTC29696</strain>
    </source>
</reference>
<feature type="transmembrane region" description="Helical" evidence="1">
    <location>
        <begin position="34"/>
        <end position="53"/>
    </location>
</feature>
<feature type="transmembrane region" description="Helical" evidence="1">
    <location>
        <begin position="98"/>
        <end position="117"/>
    </location>
</feature>
<dbReference type="Proteomes" id="UP001607069">
    <property type="component" value="Unassembled WGS sequence"/>
</dbReference>
<keyword evidence="3" id="KW-1185">Reference proteome</keyword>
<keyword evidence="1" id="KW-0812">Transmembrane</keyword>
<accession>A0ABW7HUA3</accession>
<proteinExistence type="predicted"/>
<dbReference type="EMBL" id="JBIHMK010000042">
    <property type="protein sequence ID" value="MFH0249171.1"/>
    <property type="molecule type" value="Genomic_DNA"/>
</dbReference>
<comment type="caution">
    <text evidence="2">The sequence shown here is derived from an EMBL/GenBank/DDBJ whole genome shotgun (WGS) entry which is preliminary data.</text>
</comment>
<keyword evidence="1" id="KW-1133">Transmembrane helix</keyword>